<dbReference type="RefSeq" id="YP_009274856.1">
    <property type="nucleotide sequence ID" value="NC_030920.1"/>
</dbReference>
<gene>
    <name evidence="2" type="ORF">Eldridge_0152</name>
</gene>
<dbReference type="Proteomes" id="UP000204502">
    <property type="component" value="Segment"/>
</dbReference>
<evidence type="ECO:0000313" key="2">
    <source>
        <dbReference type="EMBL" id="AMB18732.1"/>
    </source>
</evidence>
<dbReference type="OrthoDB" id="37249at10239"/>
<sequence length="64" mass="7522">MKRDIQFLTMMMIPLLFGINFTVHVFFGWLAFGLTLWVSLSLWLACCWALIFGDWSEDECENGR</sequence>
<dbReference type="EMBL" id="KU253712">
    <property type="protein sequence ID" value="AMB18732.1"/>
    <property type="molecule type" value="Genomic_DNA"/>
</dbReference>
<keyword evidence="1" id="KW-1133">Transmembrane helix</keyword>
<keyword evidence="1" id="KW-0812">Transmembrane</keyword>
<proteinExistence type="predicted"/>
<evidence type="ECO:0000313" key="3">
    <source>
        <dbReference type="Proteomes" id="UP000204502"/>
    </source>
</evidence>
<protein>
    <submittedName>
        <fullName evidence="2">Uncharacterized protein</fullName>
    </submittedName>
</protein>
<feature type="transmembrane region" description="Helical" evidence="1">
    <location>
        <begin position="7"/>
        <end position="30"/>
    </location>
</feature>
<reference evidence="2 3" key="1">
    <citation type="journal article" date="2016" name="Genome Announc.">
        <title>Complete Genome Sequence of Bacillus megaterium Bacteriophage Eldridge.</title>
        <authorList>
            <person name="Reveille A.M."/>
            <person name="Eldridge K.A."/>
            <person name="Temple L.M."/>
        </authorList>
    </citation>
    <scope>NUCLEOTIDE SEQUENCE [LARGE SCALE GENOMIC DNA]</scope>
</reference>
<dbReference type="GeneID" id="28801811"/>
<keyword evidence="1" id="KW-0472">Membrane</keyword>
<keyword evidence="3" id="KW-1185">Reference proteome</keyword>
<accession>A0A0Y0AF39</accession>
<feature type="transmembrane region" description="Helical" evidence="1">
    <location>
        <begin position="36"/>
        <end position="55"/>
    </location>
</feature>
<name>A0A0Y0AF39_9CAUD</name>
<organism evidence="2 3">
    <name type="scientific">Bacillus phage Eldridge</name>
    <dbReference type="NCBI Taxonomy" id="1776293"/>
    <lineage>
        <taxon>Viruses</taxon>
        <taxon>Duplodnaviria</taxon>
        <taxon>Heunggongvirae</taxon>
        <taxon>Uroviricota</taxon>
        <taxon>Caudoviricetes</taxon>
        <taxon>Herelleviridae</taxon>
        <taxon>Bastillevirinae</taxon>
        <taxon>Eldridgevirus</taxon>
        <taxon>Eldridgevirus eldridge</taxon>
    </lineage>
</organism>
<dbReference type="KEGG" id="vg:28801811"/>
<evidence type="ECO:0000256" key="1">
    <source>
        <dbReference type="SAM" id="Phobius"/>
    </source>
</evidence>